<protein>
    <submittedName>
        <fullName evidence="1">Cyclic nucleotide-gated olfactory channel</fullName>
    </submittedName>
</protein>
<organism evidence="1 2">
    <name type="scientific">Clonorchis sinensis</name>
    <name type="common">Chinese liver fluke</name>
    <dbReference type="NCBI Taxonomy" id="79923"/>
    <lineage>
        <taxon>Eukaryota</taxon>
        <taxon>Metazoa</taxon>
        <taxon>Spiralia</taxon>
        <taxon>Lophotrochozoa</taxon>
        <taxon>Platyhelminthes</taxon>
        <taxon>Trematoda</taxon>
        <taxon>Digenea</taxon>
        <taxon>Opisthorchiida</taxon>
        <taxon>Opisthorchiata</taxon>
        <taxon>Opisthorchiidae</taxon>
        <taxon>Clonorchis</taxon>
    </lineage>
</organism>
<reference evidence="1 2" key="1">
    <citation type="journal article" date="2018" name="Biotechnol. Adv.">
        <title>Improved genomic resources and new bioinformatic workflow for the carcinogenic parasite Clonorchis sinensis: Biotechnological implications.</title>
        <authorList>
            <person name="Wang D."/>
            <person name="Korhonen P.K."/>
            <person name="Gasser R.B."/>
            <person name="Young N.D."/>
        </authorList>
    </citation>
    <scope>NUCLEOTIDE SEQUENCE [LARGE SCALE GENOMIC DNA]</scope>
    <source>
        <strain evidence="1">Cs-k2</strain>
    </source>
</reference>
<name>A0A3R7CJ09_CLOSI</name>
<dbReference type="EMBL" id="NIRI02000056">
    <property type="protein sequence ID" value="KAG5446582.1"/>
    <property type="molecule type" value="Genomic_DNA"/>
</dbReference>
<dbReference type="GO" id="GO:0030553">
    <property type="term" value="F:cGMP binding"/>
    <property type="evidence" value="ECO:0007669"/>
    <property type="project" value="TreeGrafter"/>
</dbReference>
<dbReference type="InParanoid" id="A0A3R7CJ09"/>
<proteinExistence type="predicted"/>
<dbReference type="GO" id="GO:0044877">
    <property type="term" value="F:protein-containing complex binding"/>
    <property type="evidence" value="ECO:0007669"/>
    <property type="project" value="TreeGrafter"/>
</dbReference>
<dbReference type="PANTHER" id="PTHR45638:SF11">
    <property type="entry name" value="CYCLIC NUCLEOTIDE-GATED CATION CHANNEL SUBUNIT A"/>
    <property type="match status" value="1"/>
</dbReference>
<gene>
    <name evidence="1" type="ORF">CSKR_112361</name>
</gene>
<dbReference type="OrthoDB" id="421226at2759"/>
<keyword evidence="2" id="KW-1185">Reference proteome</keyword>
<dbReference type="GO" id="GO:0005886">
    <property type="term" value="C:plasma membrane"/>
    <property type="evidence" value="ECO:0007669"/>
    <property type="project" value="TreeGrafter"/>
</dbReference>
<dbReference type="GO" id="GO:0005222">
    <property type="term" value="F:intracellularly cAMP-activated cation channel activity"/>
    <property type="evidence" value="ECO:0007669"/>
    <property type="project" value="TreeGrafter"/>
</dbReference>
<dbReference type="GO" id="GO:0005223">
    <property type="term" value="F:intracellularly cGMP-activated cation channel activity"/>
    <property type="evidence" value="ECO:0007669"/>
    <property type="project" value="TreeGrafter"/>
</dbReference>
<dbReference type="STRING" id="79923.A0A3R7CJ09"/>
<dbReference type="Proteomes" id="UP000286415">
    <property type="component" value="Unassembled WGS sequence"/>
</dbReference>
<dbReference type="InterPro" id="IPR050866">
    <property type="entry name" value="CNG_cation_channel"/>
</dbReference>
<sequence length="268" mass="30424">MVTVRLQGAVNLNVIQHSYRNAIRILAVLRNLRVAKQKNQLNPCKLWILVEIYEQSNNKTMSGCWKCKRAGVKFDPLDVENTGEGTPVVNDDVKPNKEEVPESCPEKNRVTCKYLIDLFLQDATMNQITRQFNAEIIHPISSTTPNGVKHWTRVSLLLELISSAYPMAVPVFELSSSDVRKNRRMTVQTTVIKLRTLVIDTSKSGYYYWLGVVSATVLYNAIVLPMRSAFTQFHELCHILWMSIDYAIDLVYLADIFVGARTGKSLSI</sequence>
<comment type="caution">
    <text evidence="1">The sequence shown here is derived from an EMBL/GenBank/DDBJ whole genome shotgun (WGS) entry which is preliminary data.</text>
</comment>
<reference evidence="1 2" key="2">
    <citation type="journal article" date="2021" name="Genomics">
        <title>High-quality reference genome for Clonorchis sinensis.</title>
        <authorList>
            <person name="Young N.D."/>
            <person name="Stroehlein A.J."/>
            <person name="Kinkar L."/>
            <person name="Wang T."/>
            <person name="Sohn W.M."/>
            <person name="Chang B.C.H."/>
            <person name="Kaur P."/>
            <person name="Weisz D."/>
            <person name="Dudchenko O."/>
            <person name="Aiden E.L."/>
            <person name="Korhonen P.K."/>
            <person name="Gasser R.B."/>
        </authorList>
    </citation>
    <scope>NUCLEOTIDE SEQUENCE [LARGE SCALE GENOMIC DNA]</scope>
    <source>
        <strain evidence="1">Cs-k2</strain>
    </source>
</reference>
<dbReference type="GO" id="GO:0017071">
    <property type="term" value="C:intracellular cyclic nucleotide activated cation channel complex"/>
    <property type="evidence" value="ECO:0007669"/>
    <property type="project" value="TreeGrafter"/>
</dbReference>
<evidence type="ECO:0000313" key="2">
    <source>
        <dbReference type="Proteomes" id="UP000286415"/>
    </source>
</evidence>
<evidence type="ECO:0000313" key="1">
    <source>
        <dbReference type="EMBL" id="KAG5446582.1"/>
    </source>
</evidence>
<dbReference type="SUPFAM" id="SSF81324">
    <property type="entry name" value="Voltage-gated potassium channels"/>
    <property type="match status" value="1"/>
</dbReference>
<dbReference type="PANTHER" id="PTHR45638">
    <property type="entry name" value="CYCLIC NUCLEOTIDE-GATED CATION CHANNEL SUBUNIT A"/>
    <property type="match status" value="1"/>
</dbReference>
<dbReference type="AlphaFoldDB" id="A0A3R7CJ09"/>
<accession>A0A3R7CJ09</accession>